<sequence>MTAASPSAVGAVSRRTANEAFYRAVVAAGRAPSAHNAQPWRWRLGDGVLDLFLDPGQTSEFADLAGRLATISCGAALHHARLTLAARGWRVTVTRRPDAADPAHLARLHIDGAAPVSPDTANLARAIKLRHTDLRPVTGGPIEPRRLRTICTAFEAQHVRLAVLRPDQILGLTVATANADNTEPANAQWHTELALWAGGDRIAGALDDLRLPIARGEHDRAATFAVLHGPHDRNLDWLHAGEALSAGSLVATGLKVSILPFSAPIEHADAREILRRAVPDLGYPYLMMRLGHHATETARAAHTSRLTAVQTIERPDHADTPWAASHSGIHENLRATPPSATPTTALLVPEPRPR</sequence>
<dbReference type="SUPFAM" id="SSF55469">
    <property type="entry name" value="FMN-dependent nitroreductase-like"/>
    <property type="match status" value="1"/>
</dbReference>
<dbReference type="Gene3D" id="3.40.109.10">
    <property type="entry name" value="NADH Oxidase"/>
    <property type="match status" value="2"/>
</dbReference>
<evidence type="ECO:0000313" key="3">
    <source>
        <dbReference type="Proteomes" id="UP000636960"/>
    </source>
</evidence>
<gene>
    <name evidence="2" type="ORF">Ari01nite_23240</name>
</gene>
<evidence type="ECO:0000313" key="2">
    <source>
        <dbReference type="EMBL" id="GIE94859.1"/>
    </source>
</evidence>
<keyword evidence="3" id="KW-1185">Reference proteome</keyword>
<dbReference type="RefSeq" id="WP_203781177.1">
    <property type="nucleotide sequence ID" value="NZ_BOMV01000021.1"/>
</dbReference>
<comment type="caution">
    <text evidence="2">The sequence shown here is derived from an EMBL/GenBank/DDBJ whole genome shotgun (WGS) entry which is preliminary data.</text>
</comment>
<organism evidence="2 3">
    <name type="scientific">Paractinoplanes rishiriensis</name>
    <dbReference type="NCBI Taxonomy" id="1050105"/>
    <lineage>
        <taxon>Bacteria</taxon>
        <taxon>Bacillati</taxon>
        <taxon>Actinomycetota</taxon>
        <taxon>Actinomycetes</taxon>
        <taxon>Micromonosporales</taxon>
        <taxon>Micromonosporaceae</taxon>
        <taxon>Paractinoplanes</taxon>
    </lineage>
</organism>
<dbReference type="Proteomes" id="UP000636960">
    <property type="component" value="Unassembled WGS sequence"/>
</dbReference>
<feature type="region of interest" description="Disordered" evidence="1">
    <location>
        <begin position="332"/>
        <end position="354"/>
    </location>
</feature>
<dbReference type="EMBL" id="BOMV01000021">
    <property type="protein sequence ID" value="GIE94859.1"/>
    <property type="molecule type" value="Genomic_DNA"/>
</dbReference>
<dbReference type="InterPro" id="IPR000415">
    <property type="entry name" value="Nitroreductase-like"/>
</dbReference>
<proteinExistence type="predicted"/>
<feature type="compositionally biased region" description="Low complexity" evidence="1">
    <location>
        <begin position="335"/>
        <end position="345"/>
    </location>
</feature>
<dbReference type="AlphaFoldDB" id="A0A919JWG3"/>
<reference evidence="2" key="1">
    <citation type="submission" date="2021-01" db="EMBL/GenBank/DDBJ databases">
        <title>Whole genome shotgun sequence of Actinoplanes rishiriensis NBRC 108556.</title>
        <authorList>
            <person name="Komaki H."/>
            <person name="Tamura T."/>
        </authorList>
    </citation>
    <scope>NUCLEOTIDE SEQUENCE</scope>
    <source>
        <strain evidence="2">NBRC 108556</strain>
    </source>
</reference>
<dbReference type="GO" id="GO:0016491">
    <property type="term" value="F:oxidoreductase activity"/>
    <property type="evidence" value="ECO:0007669"/>
    <property type="project" value="InterPro"/>
</dbReference>
<accession>A0A919JWG3</accession>
<protein>
    <submittedName>
        <fullName evidence="2">NAD(P)H nitroreductase</fullName>
    </submittedName>
</protein>
<name>A0A919JWG3_9ACTN</name>
<evidence type="ECO:0000256" key="1">
    <source>
        <dbReference type="SAM" id="MobiDB-lite"/>
    </source>
</evidence>